<keyword evidence="5" id="KW-1185">Reference proteome</keyword>
<keyword evidence="2" id="KW-0472">Membrane</keyword>
<evidence type="ECO:0000313" key="5">
    <source>
        <dbReference type="Proteomes" id="UP000285310"/>
    </source>
</evidence>
<accession>A0A423PG69</accession>
<protein>
    <submittedName>
        <fullName evidence="4">Transposase IS1481</fullName>
    </submittedName>
</protein>
<dbReference type="AlphaFoldDB" id="A0A423PG69"/>
<feature type="transmembrane region" description="Helical" evidence="2">
    <location>
        <begin position="333"/>
        <end position="351"/>
    </location>
</feature>
<dbReference type="SUPFAM" id="SSF53098">
    <property type="entry name" value="Ribonuclease H-like"/>
    <property type="match status" value="1"/>
</dbReference>
<evidence type="ECO:0000259" key="3">
    <source>
        <dbReference type="Pfam" id="PF01609"/>
    </source>
</evidence>
<dbReference type="InterPro" id="IPR002559">
    <property type="entry name" value="Transposase_11"/>
</dbReference>
<organism evidence="4 5">
    <name type="scientific">Salinisphaera japonica YTM-1</name>
    <dbReference type="NCBI Taxonomy" id="1209778"/>
    <lineage>
        <taxon>Bacteria</taxon>
        <taxon>Pseudomonadati</taxon>
        <taxon>Pseudomonadota</taxon>
        <taxon>Gammaproteobacteria</taxon>
        <taxon>Salinisphaerales</taxon>
        <taxon>Salinisphaeraceae</taxon>
        <taxon>Salinisphaera</taxon>
    </lineage>
</organism>
<feature type="region of interest" description="Disordered" evidence="1">
    <location>
        <begin position="246"/>
        <end position="267"/>
    </location>
</feature>
<dbReference type="Pfam" id="PF01609">
    <property type="entry name" value="DDE_Tnp_1"/>
    <property type="match status" value="1"/>
</dbReference>
<dbReference type="InterPro" id="IPR012337">
    <property type="entry name" value="RNaseH-like_sf"/>
</dbReference>
<feature type="domain" description="Transposase IS4-like" evidence="3">
    <location>
        <begin position="102"/>
        <end position="340"/>
    </location>
</feature>
<evidence type="ECO:0000256" key="1">
    <source>
        <dbReference type="SAM" id="MobiDB-lite"/>
    </source>
</evidence>
<dbReference type="GO" id="GO:0004803">
    <property type="term" value="F:transposase activity"/>
    <property type="evidence" value="ECO:0007669"/>
    <property type="project" value="InterPro"/>
</dbReference>
<reference evidence="4 5" key="1">
    <citation type="submission" date="2013-10" db="EMBL/GenBank/DDBJ databases">
        <title>Salinisphaera japonica YTM-1 Genome Sequencing.</title>
        <authorList>
            <person name="Lai Q."/>
            <person name="Li C."/>
            <person name="Shao Z."/>
        </authorList>
    </citation>
    <scope>NUCLEOTIDE SEQUENCE [LARGE SCALE GENOMIC DNA]</scope>
    <source>
        <strain evidence="4 5">YTM-1</strain>
    </source>
</reference>
<dbReference type="Proteomes" id="UP000285310">
    <property type="component" value="Unassembled WGS sequence"/>
</dbReference>
<dbReference type="InterPro" id="IPR047658">
    <property type="entry name" value="IS4-like_transpos"/>
</dbReference>
<dbReference type="InParanoid" id="A0A423PG69"/>
<dbReference type="NCBIfam" id="NF033591">
    <property type="entry name" value="transpos_IS4_2"/>
    <property type="match status" value="1"/>
</dbReference>
<name>A0A423PG69_9GAMM</name>
<dbReference type="PANTHER" id="PTHR35404:SF8">
    <property type="entry name" value="TRANSPOSASE OF TN10"/>
    <property type="match status" value="1"/>
</dbReference>
<evidence type="ECO:0000313" key="4">
    <source>
        <dbReference type="EMBL" id="ROO24602.1"/>
    </source>
</evidence>
<dbReference type="GO" id="GO:0003677">
    <property type="term" value="F:DNA binding"/>
    <property type="evidence" value="ECO:0007669"/>
    <property type="project" value="InterPro"/>
</dbReference>
<keyword evidence="2" id="KW-1133">Transmembrane helix</keyword>
<keyword evidence="2" id="KW-0812">Transmembrane</keyword>
<sequence>DSALRIDQNAKAVMHASAVLQTWLASVFSNLDQRNVQTTSDAVCACLNGQRLTLMALARHWPNSRQIAAPLKRLDRWLSNQSMQAHRRAMYRASAQRLVSRDRPVIIVDWSELPRDGQWQLLRASIPRQGRALTLYEEVHPQRDLNSRAVHDRFLKRLQRVLPATCRPIVLTDAGFHTPWFRSVEALGWDWIGRLRGRIMIRGDRPHAAWCSVATYYDKAPIKPESLGICDITRSRPTSCYLVRTRRRPKGRHQTRRDRRRAGGGKAEKMARRYREPWVLAASCGLANESPAEIARLYGLRMQIETAFRDLKSHQYGSAFEDTQTRVGARLEMLLLIHMLATLVAWLAALATRSEHETRFRISLLNRGWAILRQTAQRLPGVKKPPWRALQAYLHCYSISA</sequence>
<dbReference type="EMBL" id="AYKG01000060">
    <property type="protein sequence ID" value="ROO24602.1"/>
    <property type="molecule type" value="Genomic_DNA"/>
</dbReference>
<feature type="non-terminal residue" evidence="4">
    <location>
        <position position="1"/>
    </location>
</feature>
<evidence type="ECO:0000256" key="2">
    <source>
        <dbReference type="SAM" id="Phobius"/>
    </source>
</evidence>
<comment type="caution">
    <text evidence="4">The sequence shown here is derived from an EMBL/GenBank/DDBJ whole genome shotgun (WGS) entry which is preliminary data.</text>
</comment>
<gene>
    <name evidence="4" type="ORF">SAJA_13930</name>
</gene>
<proteinExistence type="predicted"/>
<feature type="compositionally biased region" description="Basic residues" evidence="1">
    <location>
        <begin position="246"/>
        <end position="263"/>
    </location>
</feature>
<dbReference type="PANTHER" id="PTHR35404">
    <property type="entry name" value="TRANSPOSASE OF TN10"/>
    <property type="match status" value="1"/>
</dbReference>
<dbReference type="GO" id="GO:0006313">
    <property type="term" value="P:DNA transposition"/>
    <property type="evidence" value="ECO:0007669"/>
    <property type="project" value="InterPro"/>
</dbReference>